<evidence type="ECO:0000256" key="6">
    <source>
        <dbReference type="ARBA" id="ARBA00030025"/>
    </source>
</evidence>
<protein>
    <recommendedName>
        <fullName evidence="5">Protein-arginine rhamnosyltransferase</fullName>
    </recommendedName>
    <alternativeName>
        <fullName evidence="6">EF-P arginine rhamnosyltransferase</fullName>
    </alternativeName>
</protein>
<dbReference type="InterPro" id="IPR016633">
    <property type="entry name" value="EarP"/>
</dbReference>
<evidence type="ECO:0000256" key="5">
    <source>
        <dbReference type="ARBA" id="ARBA00024416"/>
    </source>
</evidence>
<dbReference type="PIRSF" id="PIRSF015557">
    <property type="entry name" value="UCP015557"/>
    <property type="match status" value="1"/>
</dbReference>
<comment type="function">
    <text evidence="3">Protein-arginine rhamnosyltransferase that catalyzes the transfer of a single rhamnose to elongation factor P (EF-P) on 'Lys-32', a modification required for EF-P-dependent rescue of polyproline stalled ribosomes.</text>
</comment>
<comment type="caution">
    <text evidence="8">The sequence shown here is derived from an EMBL/GenBank/DDBJ whole genome shotgun (WGS) entry which is preliminary data.</text>
</comment>
<dbReference type="RefSeq" id="WP_125241702.1">
    <property type="nucleotide sequence ID" value="NZ_RSED01000002.1"/>
</dbReference>
<keyword evidence="9" id="KW-1185">Reference proteome</keyword>
<evidence type="ECO:0000256" key="1">
    <source>
        <dbReference type="ARBA" id="ARBA00022676"/>
    </source>
</evidence>
<evidence type="ECO:0000313" key="8">
    <source>
        <dbReference type="EMBL" id="RRS05795.1"/>
    </source>
</evidence>
<dbReference type="Pfam" id="PF10093">
    <property type="entry name" value="EarP"/>
    <property type="match status" value="1"/>
</dbReference>
<dbReference type="AlphaFoldDB" id="A0A3R8T481"/>
<organism evidence="8 9">
    <name type="scientific">Aquabacterium soli</name>
    <dbReference type="NCBI Taxonomy" id="2493092"/>
    <lineage>
        <taxon>Bacteria</taxon>
        <taxon>Pseudomonadati</taxon>
        <taxon>Pseudomonadota</taxon>
        <taxon>Betaproteobacteria</taxon>
        <taxon>Burkholderiales</taxon>
        <taxon>Aquabacterium</taxon>
    </lineage>
</organism>
<keyword evidence="8" id="KW-0251">Elongation factor</keyword>
<proteinExistence type="inferred from homology"/>
<evidence type="ECO:0000256" key="2">
    <source>
        <dbReference type="ARBA" id="ARBA00022679"/>
    </source>
</evidence>
<evidence type="ECO:0000313" key="9">
    <source>
        <dbReference type="Proteomes" id="UP000269265"/>
    </source>
</evidence>
<accession>A0A3R8T481</accession>
<dbReference type="EMBL" id="RSED01000002">
    <property type="protein sequence ID" value="RRS05795.1"/>
    <property type="molecule type" value="Genomic_DNA"/>
</dbReference>
<evidence type="ECO:0000256" key="7">
    <source>
        <dbReference type="ARBA" id="ARBA00048472"/>
    </source>
</evidence>
<evidence type="ECO:0000256" key="3">
    <source>
        <dbReference type="ARBA" id="ARBA00024303"/>
    </source>
</evidence>
<reference evidence="8 9" key="1">
    <citation type="submission" date="2018-12" db="EMBL/GenBank/DDBJ databases">
        <title>The whole draft genome of Aquabacterium sp. SJQ9.</title>
        <authorList>
            <person name="Sun L."/>
            <person name="Gao X."/>
            <person name="Chen W."/>
            <person name="Huang K."/>
        </authorList>
    </citation>
    <scope>NUCLEOTIDE SEQUENCE [LARGE SCALE GENOMIC DNA]</scope>
    <source>
        <strain evidence="8 9">SJQ9</strain>
    </source>
</reference>
<keyword evidence="8" id="KW-0648">Protein biosynthesis</keyword>
<name>A0A3R8T481_9BURK</name>
<dbReference type="Proteomes" id="UP000269265">
    <property type="component" value="Unassembled WGS sequence"/>
</dbReference>
<dbReference type="OrthoDB" id="209085at2"/>
<keyword evidence="1" id="KW-0328">Glycosyltransferase</keyword>
<dbReference type="GO" id="GO:0106361">
    <property type="term" value="F:protein-arginine rhamnosyltransferase activity"/>
    <property type="evidence" value="ECO:0007669"/>
    <property type="project" value="InterPro"/>
</dbReference>
<sequence length="387" mass="41724">MRWDIFCKVIDNHGDLGVCWRLSRDLASRGHQVRLWVDDPSALAWMAPELGGPGHPGIEAVQWPTDEQPPAGGWPSPGEVVVEAFGCELPAGFVAGMQRSNPPRWINLEYLSAESYVERSHGLLSPVFSGPGAGLRKHFFYPGFTARTGGLLREPGLLNARDLAQADDATRAQRLAALGVPWQPGQRVVSVFCYPGAPVQALFTQLARLSTQTGGADTLVLLTPGAATAAVNAASQPPLPGLHLHALPYLAQPAFDTLLWACDLNIVRGEDSAVRALWAGRPHIWQIYPQDDGVHAGKLDAFMARWMAHWPPDLAHTTRALWHAWNGLLPAGSGSDGGLDAELAPLATLWGPATWAQWAAASRESCDELARQPDLVTQLLQFVTAPG</sequence>
<comment type="similarity">
    <text evidence="4">Belongs to the glycosyltransferase 104 family.</text>
</comment>
<gene>
    <name evidence="8" type="primary">earP</name>
    <name evidence="8" type="ORF">EIP75_02715</name>
</gene>
<comment type="catalytic activity">
    <reaction evidence="7">
        <text>dTDP-beta-L-rhamnose + L-arginyl-[protein] = N(omega)-(alpha-L-rhamnosyl)-L-arginyl-[protein] + dTDP + H(+)</text>
        <dbReference type="Rhea" id="RHEA:66692"/>
        <dbReference type="Rhea" id="RHEA-COMP:10532"/>
        <dbReference type="Rhea" id="RHEA-COMP:17096"/>
        <dbReference type="ChEBI" id="CHEBI:15378"/>
        <dbReference type="ChEBI" id="CHEBI:29965"/>
        <dbReference type="ChEBI" id="CHEBI:57510"/>
        <dbReference type="ChEBI" id="CHEBI:58369"/>
        <dbReference type="ChEBI" id="CHEBI:167445"/>
    </reaction>
    <physiologicalReaction direction="left-to-right" evidence="7">
        <dbReference type="Rhea" id="RHEA:66693"/>
    </physiologicalReaction>
</comment>
<keyword evidence="2 8" id="KW-0808">Transferase</keyword>
<dbReference type="NCBIfam" id="TIGR03837">
    <property type="entry name" value="efp_Arg_rhamno"/>
    <property type="match status" value="1"/>
</dbReference>
<dbReference type="GO" id="GO:0003746">
    <property type="term" value="F:translation elongation factor activity"/>
    <property type="evidence" value="ECO:0007669"/>
    <property type="project" value="UniProtKB-KW"/>
</dbReference>
<evidence type="ECO:0000256" key="4">
    <source>
        <dbReference type="ARBA" id="ARBA00024346"/>
    </source>
</evidence>